<keyword evidence="2" id="KW-1185">Reference proteome</keyword>
<proteinExistence type="predicted"/>
<gene>
    <name evidence="1" type="ORF">L0M17_03400</name>
</gene>
<dbReference type="PROSITE" id="PS51257">
    <property type="entry name" value="PROKAR_LIPOPROTEIN"/>
    <property type="match status" value="1"/>
</dbReference>
<comment type="caution">
    <text evidence="1">The sequence shown here is derived from an EMBL/GenBank/DDBJ whole genome shotgun (WGS) entry which is preliminary data.</text>
</comment>
<protein>
    <recommendedName>
        <fullName evidence="3">Lipoprotein</fullName>
    </recommendedName>
</protein>
<accession>A0ABS9TX90</accession>
<dbReference type="Proteomes" id="UP001202922">
    <property type="component" value="Unassembled WGS sequence"/>
</dbReference>
<name>A0ABS9TX90_9MICC</name>
<reference evidence="1 2" key="1">
    <citation type="submission" date="2022-03" db="EMBL/GenBank/DDBJ databases">
        <title>Sinomonas sp. isolated from a soil.</title>
        <authorList>
            <person name="Han J."/>
            <person name="Kim D.-U."/>
        </authorList>
    </citation>
    <scope>NUCLEOTIDE SEQUENCE [LARGE SCALE GENOMIC DNA]</scope>
    <source>
        <strain evidence="1 2">5-5</strain>
    </source>
</reference>
<evidence type="ECO:0000313" key="2">
    <source>
        <dbReference type="Proteomes" id="UP001202922"/>
    </source>
</evidence>
<organism evidence="1 2">
    <name type="scientific">Sinomonas terrae</name>
    <dbReference type="NCBI Taxonomy" id="2908838"/>
    <lineage>
        <taxon>Bacteria</taxon>
        <taxon>Bacillati</taxon>
        <taxon>Actinomycetota</taxon>
        <taxon>Actinomycetes</taxon>
        <taxon>Micrococcales</taxon>
        <taxon>Micrococcaceae</taxon>
        <taxon>Sinomonas</taxon>
    </lineage>
</organism>
<evidence type="ECO:0000313" key="1">
    <source>
        <dbReference type="EMBL" id="MCH6469041.1"/>
    </source>
</evidence>
<sequence>MRDGLIAIVLALALSFGVSGCANKPFEASEVDLAGVESVRARLDTEAGTIRMPLDDVLFSPTERILVQQANNILMSRCLAKSQINLSKDFGVFKPDQEDGRYGIWVQRLADENGYAKTNREGISPESTAPYDAQEGFRDAYVKCRDDLQGSLIVMRQIGRPEAPEAIQRIDSMAYGSAMKAPAWRKAKQDWRDCLQERGVVVSEDKDSWVPQVPVDELNQQIRTAKIDIDCKNRTNLIQKVADLEAKFQAIYMARDQAAINSLRSAKAVDLARAREIVSGVRTADEAR</sequence>
<dbReference type="EMBL" id="JAKZBV010000001">
    <property type="protein sequence ID" value="MCH6469041.1"/>
    <property type="molecule type" value="Genomic_DNA"/>
</dbReference>
<evidence type="ECO:0008006" key="3">
    <source>
        <dbReference type="Google" id="ProtNLM"/>
    </source>
</evidence>